<comment type="similarity">
    <text evidence="1 6">Belongs to the Arg-specific ADP-ribosyltransferase family.</text>
</comment>
<evidence type="ECO:0000256" key="4">
    <source>
        <dbReference type="ARBA" id="ARBA00022695"/>
    </source>
</evidence>
<protein>
    <recommendedName>
        <fullName evidence="6">NAD(P)(+)--arginine ADP-ribosyltransferase</fullName>
        <ecNumber evidence="6">2.4.2.31</ecNumber>
    </recommendedName>
    <alternativeName>
        <fullName evidence="6">Mono(ADP-ribosyl)transferase</fullName>
    </alternativeName>
</protein>
<dbReference type="Pfam" id="PF01129">
    <property type="entry name" value="ART"/>
    <property type="match status" value="1"/>
</dbReference>
<sequence>MHGIGLIRSFYQKAQATNDPIQLIKAYTAETQYYKILNERLAELHESRESDNWWGHQDLIDIMLSHPSLDRYTYIRTTYRGMRITQHDFKLYSVGTLLMNKAFLSTSKDRAVAEVFGDSCGIQDGKFSAICMYEIRKPRSALDIETIAESEHEREVLLNPYILFQVKRVTRKNTINKDTVFKIELRECD</sequence>
<keyword evidence="6" id="KW-0521">NADP</keyword>
<gene>
    <name evidence="7" type="ORF">FNK824_LOCUS20959</name>
</gene>
<keyword evidence="6" id="KW-0520">NAD</keyword>
<organism evidence="7 8">
    <name type="scientific">Rotaria sordida</name>
    <dbReference type="NCBI Taxonomy" id="392033"/>
    <lineage>
        <taxon>Eukaryota</taxon>
        <taxon>Metazoa</taxon>
        <taxon>Spiralia</taxon>
        <taxon>Gnathifera</taxon>
        <taxon>Rotifera</taxon>
        <taxon>Eurotatoria</taxon>
        <taxon>Bdelloidea</taxon>
        <taxon>Philodinida</taxon>
        <taxon>Philodinidae</taxon>
        <taxon>Rotaria</taxon>
    </lineage>
</organism>
<evidence type="ECO:0000256" key="2">
    <source>
        <dbReference type="ARBA" id="ARBA00022676"/>
    </source>
</evidence>
<evidence type="ECO:0000256" key="5">
    <source>
        <dbReference type="ARBA" id="ARBA00047597"/>
    </source>
</evidence>
<accession>A0A819HZR9</accession>
<comment type="caution">
    <text evidence="7">The sequence shown here is derived from an EMBL/GenBank/DDBJ whole genome shotgun (WGS) entry which is preliminary data.</text>
</comment>
<name>A0A819HZR9_9BILA</name>
<dbReference type="InterPro" id="IPR000768">
    <property type="entry name" value="ART"/>
</dbReference>
<reference evidence="7" key="1">
    <citation type="submission" date="2021-02" db="EMBL/GenBank/DDBJ databases">
        <authorList>
            <person name="Nowell W R."/>
        </authorList>
    </citation>
    <scope>NUCLEOTIDE SEQUENCE</scope>
</reference>
<dbReference type="Proteomes" id="UP000663874">
    <property type="component" value="Unassembled WGS sequence"/>
</dbReference>
<dbReference type="AlphaFoldDB" id="A0A819HZR9"/>
<comment type="catalytic activity">
    <reaction evidence="5 6">
        <text>L-arginyl-[protein] + NAD(+) = N(omega)-(ADP-D-ribosyl)-L-arginyl-[protein] + nicotinamide + H(+)</text>
        <dbReference type="Rhea" id="RHEA:19149"/>
        <dbReference type="Rhea" id="RHEA-COMP:10532"/>
        <dbReference type="Rhea" id="RHEA-COMP:15087"/>
        <dbReference type="ChEBI" id="CHEBI:15378"/>
        <dbReference type="ChEBI" id="CHEBI:17154"/>
        <dbReference type="ChEBI" id="CHEBI:29965"/>
        <dbReference type="ChEBI" id="CHEBI:57540"/>
        <dbReference type="ChEBI" id="CHEBI:142554"/>
        <dbReference type="EC" id="2.4.2.31"/>
    </reaction>
</comment>
<evidence type="ECO:0000313" key="8">
    <source>
        <dbReference type="Proteomes" id="UP000663874"/>
    </source>
</evidence>
<dbReference type="EMBL" id="CAJOBE010003944">
    <property type="protein sequence ID" value="CAF3908398.1"/>
    <property type="molecule type" value="Genomic_DNA"/>
</dbReference>
<dbReference type="GO" id="GO:0016779">
    <property type="term" value="F:nucleotidyltransferase activity"/>
    <property type="evidence" value="ECO:0007669"/>
    <property type="project" value="UniProtKB-KW"/>
</dbReference>
<dbReference type="Gene3D" id="3.90.176.10">
    <property type="entry name" value="Toxin ADP-ribosyltransferase, Chain A, domain 1"/>
    <property type="match status" value="1"/>
</dbReference>
<keyword evidence="2 6" id="KW-0328">Glycosyltransferase</keyword>
<dbReference type="PROSITE" id="PS51996">
    <property type="entry name" value="TR_MART"/>
    <property type="match status" value="1"/>
</dbReference>
<evidence type="ECO:0000256" key="3">
    <source>
        <dbReference type="ARBA" id="ARBA00022679"/>
    </source>
</evidence>
<keyword evidence="4" id="KW-0548">Nucleotidyltransferase</keyword>
<dbReference type="GO" id="GO:0106274">
    <property type="term" value="F:NAD+-protein-arginine ADP-ribosyltransferase activity"/>
    <property type="evidence" value="ECO:0007669"/>
    <property type="project" value="UniProtKB-EC"/>
</dbReference>
<dbReference type="EC" id="2.4.2.31" evidence="6"/>
<evidence type="ECO:0000256" key="1">
    <source>
        <dbReference type="ARBA" id="ARBA00009558"/>
    </source>
</evidence>
<keyword evidence="3 6" id="KW-0808">Transferase</keyword>
<evidence type="ECO:0000256" key="6">
    <source>
        <dbReference type="RuleBase" id="RU361228"/>
    </source>
</evidence>
<dbReference type="SUPFAM" id="SSF56399">
    <property type="entry name" value="ADP-ribosylation"/>
    <property type="match status" value="1"/>
</dbReference>
<evidence type="ECO:0000313" key="7">
    <source>
        <dbReference type="EMBL" id="CAF3908398.1"/>
    </source>
</evidence>
<proteinExistence type="inferred from homology"/>